<keyword evidence="2" id="KW-1185">Reference proteome</keyword>
<dbReference type="AlphaFoldDB" id="A0A921YMP7"/>
<dbReference type="EMBL" id="JH668286">
    <property type="protein sequence ID" value="KAG6441437.1"/>
    <property type="molecule type" value="Genomic_DNA"/>
</dbReference>
<accession>A0A921YMP7</accession>
<name>A0A921YMP7_MANSE</name>
<protein>
    <submittedName>
        <fullName evidence="1">Uncharacterized protein</fullName>
    </submittedName>
</protein>
<dbReference type="Proteomes" id="UP000791440">
    <property type="component" value="Unassembled WGS sequence"/>
</dbReference>
<proteinExistence type="predicted"/>
<sequence length="118" mass="13600">MHSRSVQFNIVTEHRPRRLPPAHSRSVNTFTMLFHWHHDTYLCHITLSPWTLTESEGWHSWVGPPGSAPLGLPLAPALYRITRTTSLSNPVNIHVFTRDVSSMFGIPHDDRRSGRRNR</sequence>
<evidence type="ECO:0000313" key="1">
    <source>
        <dbReference type="EMBL" id="KAG6441437.1"/>
    </source>
</evidence>
<gene>
    <name evidence="1" type="ORF">O3G_MSEX001810</name>
</gene>
<reference evidence="1" key="1">
    <citation type="journal article" date="2016" name="Insect Biochem. Mol. Biol.">
        <title>Multifaceted biological insights from a draft genome sequence of the tobacco hornworm moth, Manduca sexta.</title>
        <authorList>
            <person name="Kanost M.R."/>
            <person name="Arrese E.L."/>
            <person name="Cao X."/>
            <person name="Chen Y.R."/>
            <person name="Chellapilla S."/>
            <person name="Goldsmith M.R."/>
            <person name="Grosse-Wilde E."/>
            <person name="Heckel D.G."/>
            <person name="Herndon N."/>
            <person name="Jiang H."/>
            <person name="Papanicolaou A."/>
            <person name="Qu J."/>
            <person name="Soulages J.L."/>
            <person name="Vogel H."/>
            <person name="Walters J."/>
            <person name="Waterhouse R.M."/>
            <person name="Ahn S.J."/>
            <person name="Almeida F.C."/>
            <person name="An C."/>
            <person name="Aqrawi P."/>
            <person name="Bretschneider A."/>
            <person name="Bryant W.B."/>
            <person name="Bucks S."/>
            <person name="Chao H."/>
            <person name="Chevignon G."/>
            <person name="Christen J.M."/>
            <person name="Clarke D.F."/>
            <person name="Dittmer N.T."/>
            <person name="Ferguson L.C.F."/>
            <person name="Garavelou S."/>
            <person name="Gordon K.H.J."/>
            <person name="Gunaratna R.T."/>
            <person name="Han Y."/>
            <person name="Hauser F."/>
            <person name="He Y."/>
            <person name="Heidel-Fischer H."/>
            <person name="Hirsh A."/>
            <person name="Hu Y."/>
            <person name="Jiang H."/>
            <person name="Kalra D."/>
            <person name="Klinner C."/>
            <person name="Konig C."/>
            <person name="Kovar C."/>
            <person name="Kroll A.R."/>
            <person name="Kuwar S.S."/>
            <person name="Lee S.L."/>
            <person name="Lehman R."/>
            <person name="Li K."/>
            <person name="Li Z."/>
            <person name="Liang H."/>
            <person name="Lovelace S."/>
            <person name="Lu Z."/>
            <person name="Mansfield J.H."/>
            <person name="McCulloch K.J."/>
            <person name="Mathew T."/>
            <person name="Morton B."/>
            <person name="Muzny D.M."/>
            <person name="Neunemann D."/>
            <person name="Ongeri F."/>
            <person name="Pauchet Y."/>
            <person name="Pu L.L."/>
            <person name="Pyrousis I."/>
            <person name="Rao X.J."/>
            <person name="Redding A."/>
            <person name="Roesel C."/>
            <person name="Sanchez-Gracia A."/>
            <person name="Schaack S."/>
            <person name="Shukla A."/>
            <person name="Tetreau G."/>
            <person name="Wang Y."/>
            <person name="Xiong G.H."/>
            <person name="Traut W."/>
            <person name="Walsh T.K."/>
            <person name="Worley K.C."/>
            <person name="Wu D."/>
            <person name="Wu W."/>
            <person name="Wu Y.Q."/>
            <person name="Zhang X."/>
            <person name="Zou Z."/>
            <person name="Zucker H."/>
            <person name="Briscoe A.D."/>
            <person name="Burmester T."/>
            <person name="Clem R.J."/>
            <person name="Feyereisen R."/>
            <person name="Grimmelikhuijzen C.J.P."/>
            <person name="Hamodrakas S.J."/>
            <person name="Hansson B.S."/>
            <person name="Huguet E."/>
            <person name="Jermiin L.S."/>
            <person name="Lan Q."/>
            <person name="Lehman H.K."/>
            <person name="Lorenzen M."/>
            <person name="Merzendorfer H."/>
            <person name="Michalopoulos I."/>
            <person name="Morton D.B."/>
            <person name="Muthukrishnan S."/>
            <person name="Oakeshott J.G."/>
            <person name="Palmer W."/>
            <person name="Park Y."/>
            <person name="Passarelli A.L."/>
            <person name="Rozas J."/>
            <person name="Schwartz L.M."/>
            <person name="Smith W."/>
            <person name="Southgate A."/>
            <person name="Vilcinskas A."/>
            <person name="Vogt R."/>
            <person name="Wang P."/>
            <person name="Werren J."/>
            <person name="Yu X.Q."/>
            <person name="Zhou J.J."/>
            <person name="Brown S.J."/>
            <person name="Scherer S.E."/>
            <person name="Richards S."/>
            <person name="Blissard G.W."/>
        </authorList>
    </citation>
    <scope>NUCLEOTIDE SEQUENCE</scope>
</reference>
<organism evidence="1 2">
    <name type="scientific">Manduca sexta</name>
    <name type="common">Tobacco hawkmoth</name>
    <name type="synonym">Tobacco hornworm</name>
    <dbReference type="NCBI Taxonomy" id="7130"/>
    <lineage>
        <taxon>Eukaryota</taxon>
        <taxon>Metazoa</taxon>
        <taxon>Ecdysozoa</taxon>
        <taxon>Arthropoda</taxon>
        <taxon>Hexapoda</taxon>
        <taxon>Insecta</taxon>
        <taxon>Pterygota</taxon>
        <taxon>Neoptera</taxon>
        <taxon>Endopterygota</taxon>
        <taxon>Lepidoptera</taxon>
        <taxon>Glossata</taxon>
        <taxon>Ditrysia</taxon>
        <taxon>Bombycoidea</taxon>
        <taxon>Sphingidae</taxon>
        <taxon>Sphinginae</taxon>
        <taxon>Sphingini</taxon>
        <taxon>Manduca</taxon>
    </lineage>
</organism>
<reference evidence="1" key="2">
    <citation type="submission" date="2020-12" db="EMBL/GenBank/DDBJ databases">
        <authorList>
            <person name="Kanost M."/>
        </authorList>
    </citation>
    <scope>NUCLEOTIDE SEQUENCE</scope>
</reference>
<comment type="caution">
    <text evidence="1">The sequence shown here is derived from an EMBL/GenBank/DDBJ whole genome shotgun (WGS) entry which is preliminary data.</text>
</comment>
<evidence type="ECO:0000313" key="2">
    <source>
        <dbReference type="Proteomes" id="UP000791440"/>
    </source>
</evidence>